<gene>
    <name evidence="4" type="ORF">QYF68_29065</name>
</gene>
<evidence type="ECO:0000313" key="5">
    <source>
        <dbReference type="Proteomes" id="UP001172687"/>
    </source>
</evidence>
<dbReference type="Pfam" id="PF02470">
    <property type="entry name" value="MlaD"/>
    <property type="match status" value="1"/>
</dbReference>
<keyword evidence="1" id="KW-0472">Membrane</keyword>
<evidence type="ECO:0000256" key="1">
    <source>
        <dbReference type="SAM" id="Phobius"/>
    </source>
</evidence>
<dbReference type="PANTHER" id="PTHR33371:SF19">
    <property type="entry name" value="MCE-FAMILY PROTEIN MCE4A"/>
    <property type="match status" value="1"/>
</dbReference>
<dbReference type="Pfam" id="PF11887">
    <property type="entry name" value="Mce4_CUP1"/>
    <property type="match status" value="1"/>
</dbReference>
<protein>
    <submittedName>
        <fullName evidence="4">MCE family protein</fullName>
    </submittedName>
</protein>
<name>A0ABT8HM53_MYCAO</name>
<evidence type="ECO:0000259" key="3">
    <source>
        <dbReference type="Pfam" id="PF11887"/>
    </source>
</evidence>
<dbReference type="PANTHER" id="PTHR33371">
    <property type="entry name" value="INTERMEMBRANE PHOSPHOLIPID TRANSPORT SYSTEM BINDING PROTEIN MLAD-RELATED"/>
    <property type="match status" value="1"/>
</dbReference>
<keyword evidence="1" id="KW-1133">Transmembrane helix</keyword>
<comment type="caution">
    <text evidence="4">The sequence shown here is derived from an EMBL/GenBank/DDBJ whole genome shotgun (WGS) entry which is preliminary data.</text>
</comment>
<dbReference type="EMBL" id="JAUHTC010000095">
    <property type="protein sequence ID" value="MDN4521842.1"/>
    <property type="molecule type" value="Genomic_DNA"/>
</dbReference>
<proteinExistence type="predicted"/>
<keyword evidence="5" id="KW-1185">Reference proteome</keyword>
<dbReference type="InterPro" id="IPR024516">
    <property type="entry name" value="Mce_C"/>
</dbReference>
<dbReference type="InterPro" id="IPR052336">
    <property type="entry name" value="MlaD_Phospholipid_Transporter"/>
</dbReference>
<sequence>MTMPTTQNPQRTPPFKTAAAVGLVLLALVGVVIFVQFRGGFTAKEPLTMLADRAGLLIGPGSKVTLNGVEVGKVASISEVQRDGRPAAKFILDVSPQYVELIPVNVEAAIKATTVFGGKYVALSSPRNPGKPITSSDVIEASSVSTEINTVFQTLTSITQTVDPVKLNMTLSGAAEALSGQGDKFGDSLIDGNKILDNLNPQMDQVHHDVRQLAEVADVVADASPDLWSAVENLTTTARTLNQQQQDLDATLLAAAGFGNTGADVLDRSRPHLAQTLLQLVPTSRLLDTYSPELFCTIRNAAEVRDAVAAAEGLGNGYSLRAHTQLVGGTNPYVYPDNLPRVNARGGPGGAPGCWQKITRELWPAPALVTDTGASIAPYNHFEIGSPWANEYVWGRQVGEYTINP</sequence>
<dbReference type="InterPro" id="IPR003399">
    <property type="entry name" value="Mce/MlaD"/>
</dbReference>
<dbReference type="InterPro" id="IPR005693">
    <property type="entry name" value="Mce"/>
</dbReference>
<feature type="domain" description="Mce/MlaD" evidence="2">
    <location>
        <begin position="45"/>
        <end position="125"/>
    </location>
</feature>
<feature type="domain" description="Mammalian cell entry C-terminal" evidence="3">
    <location>
        <begin position="131"/>
        <end position="348"/>
    </location>
</feature>
<dbReference type="Proteomes" id="UP001172687">
    <property type="component" value="Unassembled WGS sequence"/>
</dbReference>
<reference evidence="4" key="1">
    <citation type="submission" date="2023-07" db="EMBL/GenBank/DDBJ databases">
        <title>Degradation of tert-butanol by M. austroafricanum TBA100.</title>
        <authorList>
            <person name="Helbich S."/>
            <person name="Vainshtein Y."/>
        </authorList>
    </citation>
    <scope>NUCLEOTIDE SEQUENCE</scope>
    <source>
        <strain evidence="4">TBA100</strain>
    </source>
</reference>
<accession>A0ABT8HM53</accession>
<dbReference type="RefSeq" id="WP_235881462.1">
    <property type="nucleotide sequence ID" value="NZ_JAUHTC010000095.1"/>
</dbReference>
<keyword evidence="1" id="KW-0812">Transmembrane</keyword>
<feature type="transmembrane region" description="Helical" evidence="1">
    <location>
        <begin position="18"/>
        <end position="37"/>
    </location>
</feature>
<dbReference type="NCBIfam" id="TIGR00996">
    <property type="entry name" value="Mtu_fam_mce"/>
    <property type="match status" value="1"/>
</dbReference>
<organism evidence="4 5">
    <name type="scientific">Mycolicibacterium austroafricanum</name>
    <name type="common">Mycobacterium austroafricanum</name>
    <dbReference type="NCBI Taxonomy" id="39687"/>
    <lineage>
        <taxon>Bacteria</taxon>
        <taxon>Bacillati</taxon>
        <taxon>Actinomycetota</taxon>
        <taxon>Actinomycetes</taxon>
        <taxon>Mycobacteriales</taxon>
        <taxon>Mycobacteriaceae</taxon>
        <taxon>Mycolicibacterium</taxon>
    </lineage>
</organism>
<evidence type="ECO:0000259" key="2">
    <source>
        <dbReference type="Pfam" id="PF02470"/>
    </source>
</evidence>
<evidence type="ECO:0000313" key="4">
    <source>
        <dbReference type="EMBL" id="MDN4521842.1"/>
    </source>
</evidence>